<feature type="non-terminal residue" evidence="3">
    <location>
        <position position="424"/>
    </location>
</feature>
<evidence type="ECO:0000313" key="3">
    <source>
        <dbReference type="EMBL" id="MDT0294110.1"/>
    </source>
</evidence>
<name>A0ABU2KHC0_9FLAO</name>
<dbReference type="RefSeq" id="WP_311401059.1">
    <property type="nucleotide sequence ID" value="NZ_JAVRBG010000004.1"/>
</dbReference>
<evidence type="ECO:0000313" key="4">
    <source>
        <dbReference type="Proteomes" id="UP001182991"/>
    </source>
</evidence>
<dbReference type="PANTHER" id="PTHR46708">
    <property type="entry name" value="TENASCIN"/>
    <property type="match status" value="1"/>
</dbReference>
<dbReference type="EMBL" id="JAVRBG010000004">
    <property type="protein sequence ID" value="MDT0294110.1"/>
    <property type="molecule type" value="Genomic_DNA"/>
</dbReference>
<dbReference type="SMART" id="SM00060">
    <property type="entry name" value="FN3"/>
    <property type="match status" value="3"/>
</dbReference>
<feature type="domain" description="Fibronectin type-III" evidence="2">
    <location>
        <begin position="150"/>
        <end position="251"/>
    </location>
</feature>
<feature type="domain" description="Fibronectin type-III" evidence="2">
    <location>
        <begin position="31"/>
        <end position="130"/>
    </location>
</feature>
<dbReference type="Proteomes" id="UP001182991">
    <property type="component" value="Unassembled WGS sequence"/>
</dbReference>
<dbReference type="InterPro" id="IPR050991">
    <property type="entry name" value="ECM_Regulatory_Proteins"/>
</dbReference>
<dbReference type="CDD" id="cd00063">
    <property type="entry name" value="FN3"/>
    <property type="match status" value="1"/>
</dbReference>
<organism evidence="3 4">
    <name type="scientific">Mesonia ostreae</name>
    <dbReference type="NCBI Taxonomy" id="861110"/>
    <lineage>
        <taxon>Bacteria</taxon>
        <taxon>Pseudomonadati</taxon>
        <taxon>Bacteroidota</taxon>
        <taxon>Flavobacteriia</taxon>
        <taxon>Flavobacteriales</taxon>
        <taxon>Flavobacteriaceae</taxon>
        <taxon>Mesonia</taxon>
    </lineage>
</organism>
<dbReference type="InterPro" id="IPR013783">
    <property type="entry name" value="Ig-like_fold"/>
</dbReference>
<dbReference type="InterPro" id="IPR003961">
    <property type="entry name" value="FN3_dom"/>
</dbReference>
<evidence type="ECO:0000259" key="2">
    <source>
        <dbReference type="SMART" id="SM00060"/>
    </source>
</evidence>
<comment type="caution">
    <text evidence="3">The sequence shown here is derived from an EMBL/GenBank/DDBJ whole genome shotgun (WGS) entry which is preliminary data.</text>
</comment>
<accession>A0ABU2KHC0</accession>
<dbReference type="Gene3D" id="2.60.40.10">
    <property type="entry name" value="Immunoglobulins"/>
    <property type="match status" value="1"/>
</dbReference>
<sequence length="424" mass="46048">MKNFTFPEITKFFILLSSFLVMPMHLFSQTPTTPASDLSFSGIDGNRFRANFTTGDGAKRIIVAKAGSPVTAVPVDGIDYLADDFGEGNEIVPGEFVVYNGSYNYPYIEGLTHSTTYHIKVFEYNGSNFSTEYLTSNYLEGSQSTLTNPTIQASNITFSEVEGSKMKANWTNGNGSGRILIARANNAVNIEPEDLVNYNYYSTGYFGHPSYELGAGNYVLYAGSGSSVNVRNLNPNTTYHFALFEYNGNSGKVYLTSTSTSNPSAGATASQITSAYPTVNADDMTFSSIDGNRFYLNFTNGNGENRLVIAKQGSAVTAEPIDGVEYTNDNTFGDGQEIVTDEFVVRKGTIYGLEPNTTYHFKVFEFNGNGADTYYLKTNDDNGDPILAGSQATITNPTTQASNITFSEVEGSKMKANWTNGNGS</sequence>
<dbReference type="PANTHER" id="PTHR46708:SF2">
    <property type="entry name" value="FIBRONECTIN TYPE-III DOMAIN-CONTAINING PROTEIN"/>
    <property type="match status" value="1"/>
</dbReference>
<keyword evidence="4" id="KW-1185">Reference proteome</keyword>
<protein>
    <recommendedName>
        <fullName evidence="2">Fibronectin type-III domain-containing protein</fullName>
    </recommendedName>
</protein>
<proteinExistence type="predicted"/>
<keyword evidence="1" id="KW-0677">Repeat</keyword>
<feature type="domain" description="Fibronectin type-III" evidence="2">
    <location>
        <begin position="277"/>
        <end position="372"/>
    </location>
</feature>
<gene>
    <name evidence="3" type="ORF">RLT85_05640</name>
</gene>
<reference evidence="4" key="1">
    <citation type="submission" date="2023-07" db="EMBL/GenBank/DDBJ databases">
        <title>Isolating and identifying novel microbial strains from the Mariana Trench.</title>
        <authorList>
            <person name="Fu H."/>
        </authorList>
    </citation>
    <scope>NUCLEOTIDE SEQUENCE [LARGE SCALE GENOMIC DNA]</scope>
    <source>
        <strain evidence="4">T-y2</strain>
    </source>
</reference>
<evidence type="ECO:0000256" key="1">
    <source>
        <dbReference type="ARBA" id="ARBA00022737"/>
    </source>
</evidence>